<dbReference type="EMBL" id="JBJQND010000012">
    <property type="protein sequence ID" value="KAL3860366.1"/>
    <property type="molecule type" value="Genomic_DNA"/>
</dbReference>
<dbReference type="FunFam" id="2.10.25.10:FF:000017">
    <property type="entry name" value="latent-transforming growth factor beta-binding protein 4 isoform X1"/>
    <property type="match status" value="1"/>
</dbReference>
<dbReference type="Pfam" id="PF00008">
    <property type="entry name" value="EGF"/>
    <property type="match status" value="2"/>
</dbReference>
<evidence type="ECO:0000259" key="17">
    <source>
        <dbReference type="PROSITE" id="PS50026"/>
    </source>
</evidence>
<dbReference type="PANTHER" id="PTHR47221">
    <property type="entry name" value="FIBRINOGEN ALPHA CHAIN"/>
    <property type="match status" value="1"/>
</dbReference>
<evidence type="ECO:0000256" key="5">
    <source>
        <dbReference type="ARBA" id="ARBA00022536"/>
    </source>
</evidence>
<feature type="domain" description="Fibrinogen C-terminal" evidence="18">
    <location>
        <begin position="329"/>
        <end position="557"/>
    </location>
</feature>
<dbReference type="AlphaFoldDB" id="A0ABD3VGU1"/>
<dbReference type="SMART" id="SM00186">
    <property type="entry name" value="FBG"/>
    <property type="match status" value="1"/>
</dbReference>
<dbReference type="PROSITE" id="PS01187">
    <property type="entry name" value="EGF_CA"/>
    <property type="match status" value="2"/>
</dbReference>
<dbReference type="PRINTS" id="PR00010">
    <property type="entry name" value="EGFBLOOD"/>
</dbReference>
<accession>A0ABD3VGU1</accession>
<dbReference type="InterPro" id="IPR002181">
    <property type="entry name" value="Fibrinogen_a/b/g_C_dom"/>
</dbReference>
<keyword evidence="12" id="KW-0472">Membrane</keyword>
<dbReference type="PROSITE" id="PS00022">
    <property type="entry name" value="EGF_1"/>
    <property type="match status" value="5"/>
</dbReference>
<keyword evidence="14" id="KW-0325">Glycoprotein</keyword>
<dbReference type="InterPro" id="IPR013032">
    <property type="entry name" value="EGF-like_CS"/>
</dbReference>
<dbReference type="PROSITE" id="PS51406">
    <property type="entry name" value="FIBRINOGEN_C_2"/>
    <property type="match status" value="1"/>
</dbReference>
<dbReference type="InterPro" id="IPR000152">
    <property type="entry name" value="EGF-type_Asp/Asn_hydroxyl_site"/>
</dbReference>
<evidence type="ECO:0000256" key="11">
    <source>
        <dbReference type="ARBA" id="ARBA00023054"/>
    </source>
</evidence>
<keyword evidence="3" id="KW-1003">Cell membrane</keyword>
<feature type="domain" description="EGF-like" evidence="17">
    <location>
        <begin position="219"/>
        <end position="255"/>
    </location>
</feature>
<dbReference type="Gene3D" id="3.90.215.10">
    <property type="entry name" value="Gamma Fibrinogen, chain A, domain 1"/>
    <property type="match status" value="1"/>
</dbReference>
<evidence type="ECO:0000256" key="8">
    <source>
        <dbReference type="ARBA" id="ARBA00022737"/>
    </source>
</evidence>
<dbReference type="Gene3D" id="2.10.25.10">
    <property type="entry name" value="Laminin"/>
    <property type="match status" value="5"/>
</dbReference>
<evidence type="ECO:0000313" key="19">
    <source>
        <dbReference type="EMBL" id="KAL3860366.1"/>
    </source>
</evidence>
<keyword evidence="9" id="KW-0106">Calcium</keyword>
<dbReference type="InterPro" id="IPR014716">
    <property type="entry name" value="Fibrinogen_a/b/g_C_1"/>
</dbReference>
<evidence type="ECO:0000256" key="15">
    <source>
        <dbReference type="PROSITE-ProRule" id="PRU00076"/>
    </source>
</evidence>
<dbReference type="CDD" id="cd00054">
    <property type="entry name" value="EGF_CA"/>
    <property type="match status" value="4"/>
</dbReference>
<dbReference type="FunFam" id="2.10.25.10:FF:000143">
    <property type="entry name" value="Protein crumbs 1"/>
    <property type="match status" value="1"/>
</dbReference>
<comment type="caution">
    <text evidence="19">The sequence shown here is derived from an EMBL/GenBank/DDBJ whole genome shotgun (WGS) entry which is preliminary data.</text>
</comment>
<evidence type="ECO:0000256" key="9">
    <source>
        <dbReference type="ARBA" id="ARBA00022837"/>
    </source>
</evidence>
<dbReference type="SMART" id="SM00181">
    <property type="entry name" value="EGF"/>
    <property type="match status" value="5"/>
</dbReference>
<evidence type="ECO:0000256" key="4">
    <source>
        <dbReference type="ARBA" id="ARBA00022525"/>
    </source>
</evidence>
<evidence type="ECO:0000256" key="12">
    <source>
        <dbReference type="ARBA" id="ARBA00023136"/>
    </source>
</evidence>
<reference evidence="19 20" key="1">
    <citation type="submission" date="2024-11" db="EMBL/GenBank/DDBJ databases">
        <title>Chromosome-level genome assembly of the freshwater bivalve Anodonta woodiana.</title>
        <authorList>
            <person name="Chen X."/>
        </authorList>
    </citation>
    <scope>NUCLEOTIDE SEQUENCE [LARGE SCALE GENOMIC DNA]</scope>
    <source>
        <strain evidence="19">MN2024</strain>
        <tissue evidence="19">Gills</tissue>
    </source>
</reference>
<keyword evidence="6" id="KW-0812">Transmembrane</keyword>
<dbReference type="Pfam" id="PF00147">
    <property type="entry name" value="Fibrinogen_C"/>
    <property type="match status" value="1"/>
</dbReference>
<dbReference type="FunFam" id="2.10.25.10:FF:000391">
    <property type="entry name" value="Weary, isoform C"/>
    <property type="match status" value="1"/>
</dbReference>
<dbReference type="CDD" id="cd00087">
    <property type="entry name" value="FReD"/>
    <property type="match status" value="1"/>
</dbReference>
<keyword evidence="8" id="KW-0677">Repeat</keyword>
<keyword evidence="13 15" id="KW-1015">Disulfide bond</keyword>
<evidence type="ECO:0000256" key="10">
    <source>
        <dbReference type="ARBA" id="ARBA00022989"/>
    </source>
</evidence>
<dbReference type="SMART" id="SM00179">
    <property type="entry name" value="EGF_CA"/>
    <property type="match status" value="5"/>
</dbReference>
<dbReference type="PROSITE" id="PS00010">
    <property type="entry name" value="ASX_HYDROXYL"/>
    <property type="match status" value="4"/>
</dbReference>
<dbReference type="InterPro" id="IPR001881">
    <property type="entry name" value="EGF-like_Ca-bd_dom"/>
</dbReference>
<feature type="domain" description="EGF-like" evidence="17">
    <location>
        <begin position="144"/>
        <end position="180"/>
    </location>
</feature>
<proteinExistence type="predicted"/>
<dbReference type="Pfam" id="PF07645">
    <property type="entry name" value="EGF_CA"/>
    <property type="match status" value="2"/>
</dbReference>
<name>A0ABD3VGU1_SINWO</name>
<protein>
    <recommendedName>
        <fullName evidence="21">Fibrinogen C-terminal domain-containing protein</fullName>
    </recommendedName>
</protein>
<comment type="subcellular location">
    <subcellularLocation>
        <location evidence="1">Cell membrane</location>
        <topology evidence="1">Single-pass type I membrane protein</topology>
    </subcellularLocation>
    <subcellularLocation>
        <location evidence="2">Secreted</location>
    </subcellularLocation>
</comment>
<keyword evidence="7 16" id="KW-0732">Signal</keyword>
<evidence type="ECO:0008006" key="21">
    <source>
        <dbReference type="Google" id="ProtNLM"/>
    </source>
</evidence>
<evidence type="ECO:0000313" key="20">
    <source>
        <dbReference type="Proteomes" id="UP001634394"/>
    </source>
</evidence>
<dbReference type="GO" id="GO:0023052">
    <property type="term" value="P:signaling"/>
    <property type="evidence" value="ECO:0007669"/>
    <property type="project" value="UniProtKB-ARBA"/>
</dbReference>
<feature type="disulfide bond" evidence="15">
    <location>
        <begin position="283"/>
        <end position="292"/>
    </location>
</feature>
<dbReference type="SUPFAM" id="SSF56496">
    <property type="entry name" value="Fibrinogen C-terminal domain-like"/>
    <property type="match status" value="1"/>
</dbReference>
<feature type="domain" description="EGF-like" evidence="17">
    <location>
        <begin position="257"/>
        <end position="293"/>
    </location>
</feature>
<evidence type="ECO:0000256" key="2">
    <source>
        <dbReference type="ARBA" id="ARBA00004613"/>
    </source>
</evidence>
<dbReference type="Pfam" id="PF12661">
    <property type="entry name" value="hEGF"/>
    <property type="match status" value="1"/>
</dbReference>
<feature type="chain" id="PRO_5044776556" description="Fibrinogen C-terminal domain-containing protein" evidence="16">
    <location>
        <begin position="20"/>
        <end position="567"/>
    </location>
</feature>
<dbReference type="PROSITE" id="PS01186">
    <property type="entry name" value="EGF_2"/>
    <property type="match status" value="4"/>
</dbReference>
<keyword evidence="4" id="KW-0964">Secreted</keyword>
<evidence type="ECO:0000259" key="18">
    <source>
        <dbReference type="PROSITE" id="PS51406"/>
    </source>
</evidence>
<dbReference type="PANTHER" id="PTHR47221:SF6">
    <property type="entry name" value="FIBRINOGEN ALPHA CHAIN"/>
    <property type="match status" value="1"/>
</dbReference>
<dbReference type="FunFam" id="2.10.25.10:FF:000031">
    <property type="entry name" value="neurogenic locus notch homolog protein 3"/>
    <property type="match status" value="1"/>
</dbReference>
<dbReference type="SUPFAM" id="SSF57184">
    <property type="entry name" value="Growth factor receptor domain"/>
    <property type="match status" value="1"/>
</dbReference>
<dbReference type="InterPro" id="IPR009030">
    <property type="entry name" value="Growth_fac_rcpt_cys_sf"/>
</dbReference>
<keyword evidence="5 15" id="KW-0245">EGF-like domain</keyword>
<dbReference type="GO" id="GO:0005576">
    <property type="term" value="C:extracellular region"/>
    <property type="evidence" value="ECO:0007669"/>
    <property type="project" value="UniProtKB-SubCell"/>
</dbReference>
<evidence type="ECO:0000256" key="6">
    <source>
        <dbReference type="ARBA" id="ARBA00022692"/>
    </source>
</evidence>
<feature type="disulfide bond" evidence="15">
    <location>
        <begin position="148"/>
        <end position="158"/>
    </location>
</feature>
<evidence type="ECO:0000256" key="1">
    <source>
        <dbReference type="ARBA" id="ARBA00004251"/>
    </source>
</evidence>
<dbReference type="InterPro" id="IPR036056">
    <property type="entry name" value="Fibrinogen-like_C"/>
</dbReference>
<dbReference type="InterPro" id="IPR018097">
    <property type="entry name" value="EGF_Ca-bd_CS"/>
</dbReference>
<dbReference type="GO" id="GO:0007154">
    <property type="term" value="P:cell communication"/>
    <property type="evidence" value="ECO:0007669"/>
    <property type="project" value="UniProtKB-ARBA"/>
</dbReference>
<dbReference type="GO" id="GO:0005886">
    <property type="term" value="C:plasma membrane"/>
    <property type="evidence" value="ECO:0007669"/>
    <property type="project" value="UniProtKB-SubCell"/>
</dbReference>
<feature type="disulfide bond" evidence="15">
    <location>
        <begin position="186"/>
        <end position="196"/>
    </location>
</feature>
<feature type="disulfide bond" evidence="15">
    <location>
        <begin position="321"/>
        <end position="330"/>
    </location>
</feature>
<comment type="caution">
    <text evidence="15">Lacks conserved residue(s) required for the propagation of feature annotation.</text>
</comment>
<keyword evidence="11" id="KW-0175">Coiled coil</keyword>
<keyword evidence="10" id="KW-1133">Transmembrane helix</keyword>
<gene>
    <name evidence="19" type="ORF">ACJMK2_010502</name>
</gene>
<evidence type="ECO:0000256" key="14">
    <source>
        <dbReference type="ARBA" id="ARBA00023180"/>
    </source>
</evidence>
<feature type="domain" description="EGF-like" evidence="17">
    <location>
        <begin position="182"/>
        <end position="217"/>
    </location>
</feature>
<dbReference type="InterPro" id="IPR037579">
    <property type="entry name" value="FIB_ANG-like"/>
</dbReference>
<evidence type="ECO:0000256" key="3">
    <source>
        <dbReference type="ARBA" id="ARBA00022475"/>
    </source>
</evidence>
<evidence type="ECO:0000256" key="13">
    <source>
        <dbReference type="ARBA" id="ARBA00023157"/>
    </source>
</evidence>
<dbReference type="PROSITE" id="PS50026">
    <property type="entry name" value="EGF_3"/>
    <property type="match status" value="5"/>
</dbReference>
<evidence type="ECO:0000256" key="16">
    <source>
        <dbReference type="SAM" id="SignalP"/>
    </source>
</evidence>
<feature type="domain" description="EGF-like" evidence="17">
    <location>
        <begin position="295"/>
        <end position="331"/>
    </location>
</feature>
<feature type="signal peptide" evidence="16">
    <location>
        <begin position="1"/>
        <end position="19"/>
    </location>
</feature>
<organism evidence="19 20">
    <name type="scientific">Sinanodonta woodiana</name>
    <name type="common">Chinese pond mussel</name>
    <name type="synonym">Anodonta woodiana</name>
    <dbReference type="NCBI Taxonomy" id="1069815"/>
    <lineage>
        <taxon>Eukaryota</taxon>
        <taxon>Metazoa</taxon>
        <taxon>Spiralia</taxon>
        <taxon>Lophotrochozoa</taxon>
        <taxon>Mollusca</taxon>
        <taxon>Bivalvia</taxon>
        <taxon>Autobranchia</taxon>
        <taxon>Heteroconchia</taxon>
        <taxon>Palaeoheterodonta</taxon>
        <taxon>Unionida</taxon>
        <taxon>Unionoidea</taxon>
        <taxon>Unionidae</taxon>
        <taxon>Unioninae</taxon>
        <taxon>Sinanodonta</taxon>
    </lineage>
</organism>
<sequence>MAFLLRTFCLSLIVGSILAVGPFDYTIHTFDGHCNPDGTCEYVLRIPAGSAISGVMDNTTANAIVAHLSRHDDQILGLMTFFGNKSDNPNMINVLQELSNLKNLESRVQSELDLMVTDVLQLRKDNEMLKQQVLWLNNTLEKEGKHPCTSSPCVHGTCVRTGTDSFSCICMNGYSGQMCDSDVDECAANPCARGTCNNTQGSYYCKCPLGYTGQFCGIDINECMSDPCENGASCVDGIGNFTCYCKVGFNGTNCEQNVNDCTPNPCLNGGVCLDDIASYYCFCPPGYEGTKCETDVDECARSNPCGAGTCHNINGSFECACPPGVRGVLCEISPMRDCYDLKTYFNMSTLGVYGIVFPEGNFTLASCDMATDNGGWTLIQRRVSDAVDFNRNWTQYRDGFGELSANFWWGLQRVHNVITNRSMILRIDMWDWEGGYVYAEYDQFTLSDEAGGYKLNVAGYRGNAGDAINYPASVFASNHMKFSTFDRDQDTYYGNCAQTYGSGWWHNACWAGDLNGKFYNAGPYTSAIHNGIEWYPWRHTSSRYSMKKTEMKFRPSTAPSKNSAPFL</sequence>
<dbReference type="InterPro" id="IPR000742">
    <property type="entry name" value="EGF"/>
</dbReference>
<feature type="disulfide bond" evidence="15">
    <location>
        <begin position="170"/>
        <end position="179"/>
    </location>
</feature>
<dbReference type="InterPro" id="IPR049883">
    <property type="entry name" value="NOTCH1_EGF-like"/>
</dbReference>
<dbReference type="Proteomes" id="UP001634394">
    <property type="component" value="Unassembled WGS sequence"/>
</dbReference>
<dbReference type="SUPFAM" id="SSF57196">
    <property type="entry name" value="EGF/Laminin"/>
    <property type="match status" value="2"/>
</dbReference>
<evidence type="ECO:0000256" key="7">
    <source>
        <dbReference type="ARBA" id="ARBA00022729"/>
    </source>
</evidence>
<feature type="disulfide bond" evidence="15">
    <location>
        <begin position="245"/>
        <end position="254"/>
    </location>
</feature>
<keyword evidence="20" id="KW-1185">Reference proteome</keyword>
<feature type="disulfide bond" evidence="15">
    <location>
        <begin position="207"/>
        <end position="216"/>
    </location>
</feature>